<evidence type="ECO:0000313" key="2">
    <source>
        <dbReference type="EMBL" id="GMI10058.1"/>
    </source>
</evidence>
<reference evidence="3" key="1">
    <citation type="journal article" date="2023" name="Commun. Biol.">
        <title>Genome analysis of Parmales, the sister group of diatoms, reveals the evolutionary specialization of diatoms from phago-mixotrophs to photoautotrophs.</title>
        <authorList>
            <person name="Ban H."/>
            <person name="Sato S."/>
            <person name="Yoshikawa S."/>
            <person name="Yamada K."/>
            <person name="Nakamura Y."/>
            <person name="Ichinomiya M."/>
            <person name="Sato N."/>
            <person name="Blanc-Mathieu R."/>
            <person name="Endo H."/>
            <person name="Kuwata A."/>
            <person name="Ogata H."/>
        </authorList>
    </citation>
    <scope>NUCLEOTIDE SEQUENCE [LARGE SCALE GENOMIC DNA]</scope>
    <source>
        <strain evidence="3">NIES 3700</strain>
    </source>
</reference>
<organism evidence="2 3">
    <name type="scientific">Triparma laevis f. longispina</name>
    <dbReference type="NCBI Taxonomy" id="1714387"/>
    <lineage>
        <taxon>Eukaryota</taxon>
        <taxon>Sar</taxon>
        <taxon>Stramenopiles</taxon>
        <taxon>Ochrophyta</taxon>
        <taxon>Bolidophyceae</taxon>
        <taxon>Parmales</taxon>
        <taxon>Triparmaceae</taxon>
        <taxon>Triparma</taxon>
    </lineage>
</organism>
<evidence type="ECO:0000313" key="3">
    <source>
        <dbReference type="Proteomes" id="UP001165122"/>
    </source>
</evidence>
<evidence type="ECO:0000256" key="1">
    <source>
        <dbReference type="SAM" id="Phobius"/>
    </source>
</evidence>
<dbReference type="Proteomes" id="UP001165122">
    <property type="component" value="Unassembled WGS sequence"/>
</dbReference>
<gene>
    <name evidence="2" type="ORF">TrLO_g15359</name>
</gene>
<name>A0A9W7FDG3_9STRA</name>
<keyword evidence="3" id="KW-1185">Reference proteome</keyword>
<keyword evidence="1" id="KW-0812">Transmembrane</keyword>
<proteinExistence type="predicted"/>
<sequence>MAIRTTDRLYLYVNGIDKAPLASLGLVITLLCAVASSFNIVLNPTVDEIIGNPVNIICLLHFIHNISYLVAYVNHAIKVNEAYSTGQAKIVSDILHSVRHVLAFEDPNPETRKRLTTAATVLNLLIDKSLKFPLQIKVLKITVTKEIRVNSSVSSCH</sequence>
<keyword evidence="1" id="KW-0472">Membrane</keyword>
<dbReference type="OrthoDB" id="10415173at2759"/>
<feature type="transmembrane region" description="Helical" evidence="1">
    <location>
        <begin position="21"/>
        <end position="42"/>
    </location>
</feature>
<dbReference type="EMBL" id="BRXW01000144">
    <property type="protein sequence ID" value="GMI10058.1"/>
    <property type="molecule type" value="Genomic_DNA"/>
</dbReference>
<comment type="caution">
    <text evidence="2">The sequence shown here is derived from an EMBL/GenBank/DDBJ whole genome shotgun (WGS) entry which is preliminary data.</text>
</comment>
<accession>A0A9W7FDG3</accession>
<feature type="transmembrane region" description="Helical" evidence="1">
    <location>
        <begin position="54"/>
        <end position="73"/>
    </location>
</feature>
<protein>
    <submittedName>
        <fullName evidence="2">Uncharacterized protein</fullName>
    </submittedName>
</protein>
<keyword evidence="1" id="KW-1133">Transmembrane helix</keyword>
<dbReference type="AlphaFoldDB" id="A0A9W7FDG3"/>